<gene>
    <name evidence="1" type="ORF">PsorP6_012640</name>
</gene>
<keyword evidence="2" id="KW-1185">Reference proteome</keyword>
<dbReference type="Proteomes" id="UP001163321">
    <property type="component" value="Chromosome 13"/>
</dbReference>
<name>A0ACC0WH19_9STRA</name>
<protein>
    <submittedName>
        <fullName evidence="1">Uncharacterized protein</fullName>
    </submittedName>
</protein>
<proteinExistence type="predicted"/>
<comment type="caution">
    <text evidence="1">The sequence shown here is derived from an EMBL/GenBank/DDBJ whole genome shotgun (WGS) entry which is preliminary data.</text>
</comment>
<evidence type="ECO:0000313" key="1">
    <source>
        <dbReference type="EMBL" id="KAI9918158.1"/>
    </source>
</evidence>
<reference evidence="1 2" key="1">
    <citation type="journal article" date="2022" name="bioRxiv">
        <title>The genome of the oomycete Peronosclerospora sorghi, a cosmopolitan pathogen of maize and sorghum, is inflated with dispersed pseudogenes.</title>
        <authorList>
            <person name="Fletcher K."/>
            <person name="Martin F."/>
            <person name="Isakeit T."/>
            <person name="Cavanaugh K."/>
            <person name="Magill C."/>
            <person name="Michelmore R."/>
        </authorList>
    </citation>
    <scope>NUCLEOTIDE SEQUENCE [LARGE SCALE GENOMIC DNA]</scope>
    <source>
        <strain evidence="1">P6</strain>
    </source>
</reference>
<sequence>MGKYYFHLEEEEEDQLMILESIEDNQYFWVRINHQTRYNFLPFGQYKPEHDLEALYHYYLVSY</sequence>
<accession>A0ACC0WH19</accession>
<evidence type="ECO:0000313" key="2">
    <source>
        <dbReference type="Proteomes" id="UP001163321"/>
    </source>
</evidence>
<dbReference type="EMBL" id="CM047592">
    <property type="protein sequence ID" value="KAI9918158.1"/>
    <property type="molecule type" value="Genomic_DNA"/>
</dbReference>
<organism evidence="1 2">
    <name type="scientific">Peronosclerospora sorghi</name>
    <dbReference type="NCBI Taxonomy" id="230839"/>
    <lineage>
        <taxon>Eukaryota</taxon>
        <taxon>Sar</taxon>
        <taxon>Stramenopiles</taxon>
        <taxon>Oomycota</taxon>
        <taxon>Peronosporomycetes</taxon>
        <taxon>Peronosporales</taxon>
        <taxon>Peronosporaceae</taxon>
        <taxon>Peronosclerospora</taxon>
    </lineage>
</organism>